<gene>
    <name evidence="1" type="ORF">CTI18_09400</name>
</gene>
<organism evidence="1 2">
    <name type="scientific">Prevotella intermedia</name>
    <dbReference type="NCBI Taxonomy" id="28131"/>
    <lineage>
        <taxon>Bacteria</taxon>
        <taxon>Pseudomonadati</taxon>
        <taxon>Bacteroidota</taxon>
        <taxon>Bacteroidia</taxon>
        <taxon>Bacteroidales</taxon>
        <taxon>Prevotellaceae</taxon>
        <taxon>Prevotella</taxon>
    </lineage>
</organism>
<accession>A0A2G8I6P1</accession>
<reference evidence="1 2" key="1">
    <citation type="submission" date="2017-11" db="EMBL/GenBank/DDBJ databases">
        <title>Genome sequencing of Prevotella intermedia KCOM 1653.</title>
        <authorList>
            <person name="Kook J.-K."/>
            <person name="Park S.-N."/>
            <person name="Lim Y.K."/>
        </authorList>
    </citation>
    <scope>NUCLEOTIDE SEQUENCE [LARGE SCALE GENOMIC DNA]</scope>
    <source>
        <strain evidence="1 2">KCOM 1653</strain>
    </source>
</reference>
<sequence>MKQKDLAEVYLAKAQENAIYFKNGNFPNMPLFQENDIKAAFNAGRKSVIGGIPDLEWDGNHDTQTARCVAGVYIITMSLLNGIELTHNLTKFDKRYGSFASAKQAANEHFKQTLKQALKI</sequence>
<evidence type="ECO:0000313" key="1">
    <source>
        <dbReference type="EMBL" id="PIK19175.1"/>
    </source>
</evidence>
<name>A0A2G8I6P1_PREIN</name>
<dbReference type="RefSeq" id="WP_099836624.1">
    <property type="nucleotide sequence ID" value="NZ_PEKN01000002.1"/>
</dbReference>
<dbReference type="Proteomes" id="UP000230046">
    <property type="component" value="Unassembled WGS sequence"/>
</dbReference>
<evidence type="ECO:0000313" key="2">
    <source>
        <dbReference type="Proteomes" id="UP000230046"/>
    </source>
</evidence>
<dbReference type="EMBL" id="PEKN01000002">
    <property type="protein sequence ID" value="PIK19175.1"/>
    <property type="molecule type" value="Genomic_DNA"/>
</dbReference>
<proteinExistence type="predicted"/>
<comment type="caution">
    <text evidence="1">The sequence shown here is derived from an EMBL/GenBank/DDBJ whole genome shotgun (WGS) entry which is preliminary data.</text>
</comment>
<dbReference type="AlphaFoldDB" id="A0A2G8I6P1"/>
<protein>
    <submittedName>
        <fullName evidence="1">Uncharacterized protein</fullName>
    </submittedName>
</protein>